<feature type="transmembrane region" description="Helical" evidence="1">
    <location>
        <begin position="94"/>
        <end position="113"/>
    </location>
</feature>
<dbReference type="EMBL" id="PVBR01000012">
    <property type="protein sequence ID" value="PRD42411.1"/>
    <property type="molecule type" value="Genomic_DNA"/>
</dbReference>
<keyword evidence="4" id="KW-1185">Reference proteome</keyword>
<proteinExistence type="predicted"/>
<dbReference type="GO" id="GO:0016020">
    <property type="term" value="C:membrane"/>
    <property type="evidence" value="ECO:0007669"/>
    <property type="project" value="InterPro"/>
</dbReference>
<keyword evidence="1" id="KW-1133">Transmembrane helix</keyword>
<dbReference type="Gene3D" id="1.10.3730.20">
    <property type="match status" value="1"/>
</dbReference>
<accession>A0A2S9IPF4</accession>
<organism evidence="3 4">
    <name type="scientific">Phyllobacterium phragmitis</name>
    <dbReference type="NCBI Taxonomy" id="2670329"/>
    <lineage>
        <taxon>Bacteria</taxon>
        <taxon>Pseudomonadati</taxon>
        <taxon>Pseudomonadota</taxon>
        <taxon>Alphaproteobacteria</taxon>
        <taxon>Hyphomicrobiales</taxon>
        <taxon>Phyllobacteriaceae</taxon>
        <taxon>Phyllobacterium</taxon>
    </lineage>
</organism>
<feature type="transmembrane region" description="Helical" evidence="1">
    <location>
        <begin position="122"/>
        <end position="140"/>
    </location>
</feature>
<protein>
    <submittedName>
        <fullName evidence="3">EamA/RhaT family transporter</fullName>
    </submittedName>
</protein>
<keyword evidence="1" id="KW-0812">Transmembrane</keyword>
<evidence type="ECO:0000259" key="2">
    <source>
        <dbReference type="Pfam" id="PF00892"/>
    </source>
</evidence>
<dbReference type="Pfam" id="PF00892">
    <property type="entry name" value="EamA"/>
    <property type="match status" value="2"/>
</dbReference>
<feature type="transmembrane region" description="Helical" evidence="1">
    <location>
        <begin position="233"/>
        <end position="253"/>
    </location>
</feature>
<comment type="caution">
    <text evidence="3">The sequence shown here is derived from an EMBL/GenBank/DDBJ whole genome shotgun (WGS) entry which is preliminary data.</text>
</comment>
<feature type="transmembrane region" description="Helical" evidence="1">
    <location>
        <begin position="30"/>
        <end position="48"/>
    </location>
</feature>
<evidence type="ECO:0000256" key="1">
    <source>
        <dbReference type="SAM" id="Phobius"/>
    </source>
</evidence>
<keyword evidence="1" id="KW-0472">Membrane</keyword>
<dbReference type="AlphaFoldDB" id="A0A2S9IPF4"/>
<gene>
    <name evidence="3" type="ORF">C5748_16645</name>
</gene>
<feature type="transmembrane region" description="Helical" evidence="1">
    <location>
        <begin position="174"/>
        <end position="193"/>
    </location>
</feature>
<dbReference type="PANTHER" id="PTHR22911">
    <property type="entry name" value="ACYL-MALONYL CONDENSING ENZYME-RELATED"/>
    <property type="match status" value="1"/>
</dbReference>
<feature type="transmembrane region" description="Helical" evidence="1">
    <location>
        <begin position="205"/>
        <end position="226"/>
    </location>
</feature>
<feature type="domain" description="EamA" evidence="2">
    <location>
        <begin position="3"/>
        <end position="136"/>
    </location>
</feature>
<feature type="transmembrane region" description="Helical" evidence="1">
    <location>
        <begin position="146"/>
        <end position="167"/>
    </location>
</feature>
<feature type="transmembrane region" description="Helical" evidence="1">
    <location>
        <begin position="68"/>
        <end position="88"/>
    </location>
</feature>
<dbReference type="Proteomes" id="UP000239434">
    <property type="component" value="Unassembled WGS sequence"/>
</dbReference>
<dbReference type="RefSeq" id="WP_105743050.1">
    <property type="nucleotide sequence ID" value="NZ_PVBR01000012.1"/>
</dbReference>
<dbReference type="SUPFAM" id="SSF103481">
    <property type="entry name" value="Multidrug resistance efflux transporter EmrE"/>
    <property type="match status" value="2"/>
</dbReference>
<dbReference type="PANTHER" id="PTHR22911:SF135">
    <property type="entry name" value="BLR4310 PROTEIN"/>
    <property type="match status" value="1"/>
</dbReference>
<dbReference type="InterPro" id="IPR000620">
    <property type="entry name" value="EamA_dom"/>
</dbReference>
<sequence length="317" mass="34505">MLNGIILAFASYAAFAFSDACVKFLGGSLSPYEIAFFGALFGLTALPFMKRQDERWRDIFITRNKPMWLLRTIMATSGVIGSVVAFTHLSMAEAFALIFLLPAFVTILSVIFLKEQVGWKRWSAVLIGFTGVLIVLRPGFRELSLGHLGALFAGFSGAVGIVIFRVMGNHEKRITLYASGLFGPIIICGLLTAATDYASPTAEQWLYLAGYGLLAALANILLMTAAQRAPASAIASPQYSQMIWAILFGYFVFNDTIDLPMLTGIILIIISGFFTFIREEKRGVTKPLSVATSEPSPVLVPEETQAASLDKSSREST</sequence>
<evidence type="ECO:0000313" key="3">
    <source>
        <dbReference type="EMBL" id="PRD42411.1"/>
    </source>
</evidence>
<reference evidence="3 4" key="1">
    <citation type="submission" date="2018-02" db="EMBL/GenBank/DDBJ databases">
        <title>The draft genome of Phyllobacterium sp. 1N-3.</title>
        <authorList>
            <person name="Liu L."/>
            <person name="Li L."/>
            <person name="Zhang X."/>
            <person name="Wang T."/>
            <person name="Liang L."/>
        </authorList>
    </citation>
    <scope>NUCLEOTIDE SEQUENCE [LARGE SCALE GENOMIC DNA]</scope>
    <source>
        <strain evidence="3 4">1N-3</strain>
    </source>
</reference>
<name>A0A2S9IPF4_9HYPH</name>
<dbReference type="InterPro" id="IPR037185">
    <property type="entry name" value="EmrE-like"/>
</dbReference>
<feature type="transmembrane region" description="Helical" evidence="1">
    <location>
        <begin position="259"/>
        <end position="277"/>
    </location>
</feature>
<evidence type="ECO:0000313" key="4">
    <source>
        <dbReference type="Proteomes" id="UP000239434"/>
    </source>
</evidence>
<feature type="domain" description="EamA" evidence="2">
    <location>
        <begin position="145"/>
        <end position="275"/>
    </location>
</feature>